<gene>
    <name evidence="13" type="ORF">QBC42DRAFT_270536</name>
</gene>
<dbReference type="GO" id="GO:0000122">
    <property type="term" value="P:negative regulation of transcription by RNA polymerase II"/>
    <property type="evidence" value="ECO:0007669"/>
    <property type="project" value="TreeGrafter"/>
</dbReference>
<keyword evidence="14" id="KW-1185">Reference proteome</keyword>
<dbReference type="FunFam" id="3.30.1370.50:FF:000006">
    <property type="entry name" value="NF-X1 finger transcription factor"/>
    <property type="match status" value="1"/>
</dbReference>
<comment type="caution">
    <text evidence="13">The sequence shown here is derived from an EMBL/GenBank/DDBJ whole genome shotgun (WGS) entry which is preliminary data.</text>
</comment>
<feature type="transmembrane region" description="Helical" evidence="11">
    <location>
        <begin position="21"/>
        <end position="37"/>
    </location>
</feature>
<evidence type="ECO:0000256" key="7">
    <source>
        <dbReference type="ARBA" id="ARBA00023015"/>
    </source>
</evidence>
<keyword evidence="11" id="KW-1133">Transmembrane helix</keyword>
<dbReference type="SUPFAM" id="SSF82708">
    <property type="entry name" value="R3H domain"/>
    <property type="match status" value="1"/>
</dbReference>
<feature type="compositionally biased region" description="Low complexity" evidence="10">
    <location>
        <begin position="252"/>
        <end position="261"/>
    </location>
</feature>
<dbReference type="Gene3D" id="3.30.1370.50">
    <property type="entry name" value="R3H-like domain"/>
    <property type="match status" value="1"/>
</dbReference>
<keyword evidence="11" id="KW-0812">Transmembrane</keyword>
<keyword evidence="3" id="KW-0479">Metal-binding</keyword>
<protein>
    <recommendedName>
        <fullName evidence="12">R3H domain-containing protein</fullName>
    </recommendedName>
</protein>
<dbReference type="Pfam" id="PF01422">
    <property type="entry name" value="zf-NF-X1"/>
    <property type="match status" value="7"/>
</dbReference>
<dbReference type="InterPro" id="IPR036867">
    <property type="entry name" value="R3H_dom_sf"/>
</dbReference>
<dbReference type="GO" id="GO:0000981">
    <property type="term" value="F:DNA-binding transcription factor activity, RNA polymerase II-specific"/>
    <property type="evidence" value="ECO:0007669"/>
    <property type="project" value="TreeGrafter"/>
</dbReference>
<dbReference type="GO" id="GO:0008270">
    <property type="term" value="F:zinc ion binding"/>
    <property type="evidence" value="ECO:0007669"/>
    <property type="project" value="UniProtKB-KW"/>
</dbReference>
<keyword evidence="7" id="KW-0805">Transcription regulation</keyword>
<dbReference type="Proteomes" id="UP001321749">
    <property type="component" value="Unassembled WGS sequence"/>
</dbReference>
<evidence type="ECO:0000313" key="13">
    <source>
        <dbReference type="EMBL" id="KAK4461284.1"/>
    </source>
</evidence>
<organism evidence="13 14">
    <name type="scientific">Cladorrhinum samala</name>
    <dbReference type="NCBI Taxonomy" id="585594"/>
    <lineage>
        <taxon>Eukaryota</taxon>
        <taxon>Fungi</taxon>
        <taxon>Dikarya</taxon>
        <taxon>Ascomycota</taxon>
        <taxon>Pezizomycotina</taxon>
        <taxon>Sordariomycetes</taxon>
        <taxon>Sordariomycetidae</taxon>
        <taxon>Sordariales</taxon>
        <taxon>Podosporaceae</taxon>
        <taxon>Cladorrhinum</taxon>
    </lineage>
</organism>
<evidence type="ECO:0000256" key="11">
    <source>
        <dbReference type="SAM" id="Phobius"/>
    </source>
</evidence>
<evidence type="ECO:0000313" key="14">
    <source>
        <dbReference type="Proteomes" id="UP001321749"/>
    </source>
</evidence>
<feature type="compositionally biased region" description="Low complexity" evidence="10">
    <location>
        <begin position="285"/>
        <end position="294"/>
    </location>
</feature>
<keyword evidence="8" id="KW-0804">Transcription</keyword>
<evidence type="ECO:0000256" key="8">
    <source>
        <dbReference type="ARBA" id="ARBA00023163"/>
    </source>
</evidence>
<evidence type="ECO:0000256" key="9">
    <source>
        <dbReference type="ARBA" id="ARBA00023242"/>
    </source>
</evidence>
<feature type="region of interest" description="Disordered" evidence="10">
    <location>
        <begin position="1269"/>
        <end position="1333"/>
    </location>
</feature>
<dbReference type="SMART" id="SM00393">
    <property type="entry name" value="R3H"/>
    <property type="match status" value="1"/>
</dbReference>
<feature type="compositionally biased region" description="Basic residues" evidence="10">
    <location>
        <begin position="135"/>
        <end position="147"/>
    </location>
</feature>
<evidence type="ECO:0000256" key="4">
    <source>
        <dbReference type="ARBA" id="ARBA00022737"/>
    </source>
</evidence>
<evidence type="ECO:0000256" key="3">
    <source>
        <dbReference type="ARBA" id="ARBA00022723"/>
    </source>
</evidence>
<feature type="compositionally biased region" description="Acidic residues" evidence="10">
    <location>
        <begin position="1313"/>
        <end position="1322"/>
    </location>
</feature>
<dbReference type="SMART" id="SM00438">
    <property type="entry name" value="ZnF_NFX"/>
    <property type="match status" value="9"/>
</dbReference>
<feature type="compositionally biased region" description="Low complexity" evidence="10">
    <location>
        <begin position="119"/>
        <end position="128"/>
    </location>
</feature>
<keyword evidence="5" id="KW-0863">Zinc-finger</keyword>
<sequence length="1333" mass="145112">MRRIHRPGPELATSLAHKAAVISKALLCTFLTFFFFSPPHISSRTYLEFGSILLPFRGFHFQILKAAVFQKAQQNYNNNQPFYLSFFLWLLLVHLSPTIYSSEIFSSTEFSSNMADATSAPAPRAGASQRGGGRGNKRGYWRHRNRGGRGGGASAASATPSAGQATTQTEQQQQRPPAVINTPEPAAAPPIASNPAANVPDAALQQDGQSARGGRAGRGGRGGTGGRRGRGGASQRSIVISHRGGRPPPANGAPVAGEPAASTSASALRNGLSAAAVEFVPGQPAAAASKSAPPTRAPKSRPPKPVQAPSRVTEKSTAEDLPTRIHEDIDNGQYECVICTNEVVRTSKVWECGICWTVLHLHCVKKWYTNQMKQKEENPAPNQPEGWRCPGCNSNLVEEPKSYHCWCGKDFDMKPVSGLPPHTCGQTCSKPRATCPHTCPLMCHAGPCPPCTLMGPTQTCFCGKNVVTKRCSETDYGKGWSCQEACGDLLPCGEHTCPQSCHTGLCGACQVPVQAICYCGKEGKEISCDKREEVLESFNHGQIKLSADGDAQIEEGEWFEGSYRCLNVCGRPFDCGKHACQKACHPQDEETAHCPFSPDVVKHCPCGKTKLDSMEAEPRKSCEDPIPHCDRPCNKALPCGHFCQDKCHVGDCAPCFQYIDIACRCGKVTGKSVCHQGNLEQPLCFRVCRAQLNCGRHECGARCCPGEKKATERRKQKRSANENYEPEHICLQVCGRLLKCGTHACQQLCHRGPCMACPEAIFDEISCNCGRTVLQPPQPCGTRPPECRYNCRRPRACGHPMVAHQCHPDDVECPKCPFLVERSCICGKKVLKNQPCWFEEARCGLPCGKKLKCGLHECKKPCHKPGDCEDVGVPGSHCSQPCGKTMKSCEHTCVDQCHAPYPCKEDRPCQSKTFVTCPCQRRKQEVRCQATRFNPWPNKDTILKCDDECARLQRNQRLAAALNVDPVSHKDEHIPYSDKTLKMFRENITWAQTQEREFRVFATSADEKRLRFKPMPPHQRAFLHSLAEDYGLDSESQDPEGHRHVCIFKTPRFVAAPQKTLGQCVRLIQAQKPALVALPDARKEAEAFNALLLIAPRFGVTIEEVEKELSKDIAVASRSGPSITFSTHFLPSDEILIKAVPNITAATVLTTTPQAVEAVLKDLKSSASKTIQRNSLAANVILCHAGDLNNITRKETGAPESSAGGWSAVASRGARRAPAVVSKVPAGGSKTTLGLGGRSGGAFVALRRLELKKKKEEVEKVVVEDDWEKALEKEEQAEASGSGGEGDGKDEDKQVVTSDGEGEHKADTLAANIEEDEADQPAEVEAQVVAVDV</sequence>
<keyword evidence="4" id="KW-0677">Repeat</keyword>
<dbReference type="GO" id="GO:0005634">
    <property type="term" value="C:nucleus"/>
    <property type="evidence" value="ECO:0007669"/>
    <property type="project" value="UniProtKB-SubCell"/>
</dbReference>
<reference evidence="13" key="2">
    <citation type="submission" date="2023-06" db="EMBL/GenBank/DDBJ databases">
        <authorList>
            <consortium name="Lawrence Berkeley National Laboratory"/>
            <person name="Mondo S.J."/>
            <person name="Hensen N."/>
            <person name="Bonometti L."/>
            <person name="Westerberg I."/>
            <person name="Brannstrom I.O."/>
            <person name="Guillou S."/>
            <person name="Cros-Aarteil S."/>
            <person name="Calhoun S."/>
            <person name="Haridas S."/>
            <person name="Kuo A."/>
            <person name="Pangilinan J."/>
            <person name="Riley R."/>
            <person name="Labutti K."/>
            <person name="Andreopoulos B."/>
            <person name="Lipzen A."/>
            <person name="Chen C."/>
            <person name="Yanf M."/>
            <person name="Daum C."/>
            <person name="Ng V."/>
            <person name="Clum A."/>
            <person name="Steindorff A."/>
            <person name="Ohm R."/>
            <person name="Martin F."/>
            <person name="Silar P."/>
            <person name="Natvig D."/>
            <person name="Lalanne C."/>
            <person name="Gautier V."/>
            <person name="Ament-Velasquez S.L."/>
            <person name="Kruys A."/>
            <person name="Hutchinson M.I."/>
            <person name="Powell A.J."/>
            <person name="Barry K."/>
            <person name="Miller A.N."/>
            <person name="Grigoriev I.V."/>
            <person name="Debuchy R."/>
            <person name="Gladieux P."/>
            <person name="Thoren M.H."/>
            <person name="Johannesson H."/>
        </authorList>
    </citation>
    <scope>NUCLEOTIDE SEQUENCE</scope>
    <source>
        <strain evidence="13">PSN324</strain>
    </source>
</reference>
<feature type="domain" description="R3H" evidence="12">
    <location>
        <begin position="988"/>
        <end position="1051"/>
    </location>
</feature>
<dbReference type="InterPro" id="IPR000967">
    <property type="entry name" value="Znf_NFX1"/>
</dbReference>
<accession>A0AAV9HKE5</accession>
<feature type="transmembrane region" description="Helical" evidence="11">
    <location>
        <begin position="49"/>
        <end position="69"/>
    </location>
</feature>
<comment type="similarity">
    <text evidence="2">Belongs to the NFX1 family.</text>
</comment>
<evidence type="ECO:0000256" key="10">
    <source>
        <dbReference type="SAM" id="MobiDB-lite"/>
    </source>
</evidence>
<feature type="region of interest" description="Disordered" evidence="10">
    <location>
        <begin position="115"/>
        <end position="264"/>
    </location>
</feature>
<keyword evidence="9" id="KW-0539">Nucleus</keyword>
<dbReference type="PANTHER" id="PTHR12360">
    <property type="entry name" value="NUCLEAR TRANSCRIPTION FACTOR, X-BOX BINDING 1 NFX1"/>
    <property type="match status" value="1"/>
</dbReference>
<dbReference type="InterPro" id="IPR001374">
    <property type="entry name" value="R3H_dom"/>
</dbReference>
<dbReference type="PROSITE" id="PS51061">
    <property type="entry name" value="R3H"/>
    <property type="match status" value="1"/>
</dbReference>
<evidence type="ECO:0000256" key="2">
    <source>
        <dbReference type="ARBA" id="ARBA00007269"/>
    </source>
</evidence>
<evidence type="ECO:0000256" key="6">
    <source>
        <dbReference type="ARBA" id="ARBA00022833"/>
    </source>
</evidence>
<feature type="compositionally biased region" description="Low complexity" evidence="10">
    <location>
        <begin position="1323"/>
        <end position="1333"/>
    </location>
</feature>
<feature type="region of interest" description="Disordered" evidence="10">
    <location>
        <begin position="285"/>
        <end position="320"/>
    </location>
</feature>
<dbReference type="EMBL" id="MU864994">
    <property type="protein sequence ID" value="KAK4461284.1"/>
    <property type="molecule type" value="Genomic_DNA"/>
</dbReference>
<comment type="subcellular location">
    <subcellularLocation>
        <location evidence="1">Nucleus</location>
    </subcellularLocation>
</comment>
<evidence type="ECO:0000256" key="1">
    <source>
        <dbReference type="ARBA" id="ARBA00004123"/>
    </source>
</evidence>
<feature type="compositionally biased region" description="Gly residues" evidence="10">
    <location>
        <begin position="214"/>
        <end position="226"/>
    </location>
</feature>
<evidence type="ECO:0000259" key="12">
    <source>
        <dbReference type="PROSITE" id="PS51061"/>
    </source>
</evidence>
<reference evidence="13" key="1">
    <citation type="journal article" date="2023" name="Mol. Phylogenet. Evol.">
        <title>Genome-scale phylogeny and comparative genomics of the fungal order Sordariales.</title>
        <authorList>
            <person name="Hensen N."/>
            <person name="Bonometti L."/>
            <person name="Westerberg I."/>
            <person name="Brannstrom I.O."/>
            <person name="Guillou S."/>
            <person name="Cros-Aarteil S."/>
            <person name="Calhoun S."/>
            <person name="Haridas S."/>
            <person name="Kuo A."/>
            <person name="Mondo S."/>
            <person name="Pangilinan J."/>
            <person name="Riley R."/>
            <person name="LaButti K."/>
            <person name="Andreopoulos B."/>
            <person name="Lipzen A."/>
            <person name="Chen C."/>
            <person name="Yan M."/>
            <person name="Daum C."/>
            <person name="Ng V."/>
            <person name="Clum A."/>
            <person name="Steindorff A."/>
            <person name="Ohm R.A."/>
            <person name="Martin F."/>
            <person name="Silar P."/>
            <person name="Natvig D.O."/>
            <person name="Lalanne C."/>
            <person name="Gautier V."/>
            <person name="Ament-Velasquez S.L."/>
            <person name="Kruys A."/>
            <person name="Hutchinson M.I."/>
            <person name="Powell A.J."/>
            <person name="Barry K."/>
            <person name="Miller A.N."/>
            <person name="Grigoriev I.V."/>
            <person name="Debuchy R."/>
            <person name="Gladieux P."/>
            <person name="Hiltunen Thoren M."/>
            <person name="Johannesson H."/>
        </authorList>
    </citation>
    <scope>NUCLEOTIDE SEQUENCE</scope>
    <source>
        <strain evidence="13">PSN324</strain>
    </source>
</reference>
<proteinExistence type="inferred from homology"/>
<feature type="compositionally biased region" description="Low complexity" evidence="10">
    <location>
        <begin position="181"/>
        <end position="200"/>
    </location>
</feature>
<dbReference type="InterPro" id="IPR034078">
    <property type="entry name" value="NFX1_fam"/>
</dbReference>
<dbReference type="GO" id="GO:0000977">
    <property type="term" value="F:RNA polymerase II transcription regulatory region sequence-specific DNA binding"/>
    <property type="evidence" value="ECO:0007669"/>
    <property type="project" value="TreeGrafter"/>
</dbReference>
<dbReference type="CDD" id="cd06008">
    <property type="entry name" value="NF-X1-zinc-finger"/>
    <property type="match status" value="6"/>
</dbReference>
<evidence type="ECO:0000256" key="5">
    <source>
        <dbReference type="ARBA" id="ARBA00022771"/>
    </source>
</evidence>
<feature type="transmembrane region" description="Helical" evidence="11">
    <location>
        <begin position="81"/>
        <end position="100"/>
    </location>
</feature>
<dbReference type="Pfam" id="PF01424">
    <property type="entry name" value="R3H"/>
    <property type="match status" value="1"/>
</dbReference>
<feature type="compositionally biased region" description="Low complexity" evidence="10">
    <location>
        <begin position="154"/>
        <end position="174"/>
    </location>
</feature>
<dbReference type="PANTHER" id="PTHR12360:SF12">
    <property type="entry name" value="TRANSCRIPTIONAL REPRESSOR NF-X1"/>
    <property type="match status" value="1"/>
</dbReference>
<keyword evidence="11" id="KW-0472">Membrane</keyword>
<keyword evidence="6" id="KW-0862">Zinc</keyword>
<name>A0AAV9HKE5_9PEZI</name>